<dbReference type="InterPro" id="IPR011629">
    <property type="entry name" value="CobW-like_C"/>
</dbReference>
<dbReference type="AlphaFoldDB" id="A0AAE0EXV2"/>
<dbReference type="InterPro" id="IPR051316">
    <property type="entry name" value="Zinc-reg_GTPase_activator"/>
</dbReference>
<feature type="region of interest" description="Disordered" evidence="3">
    <location>
        <begin position="1"/>
        <end position="20"/>
    </location>
</feature>
<dbReference type="GO" id="GO:0005737">
    <property type="term" value="C:cytoplasm"/>
    <property type="evidence" value="ECO:0007669"/>
    <property type="project" value="TreeGrafter"/>
</dbReference>
<evidence type="ECO:0000259" key="4">
    <source>
        <dbReference type="SMART" id="SM00833"/>
    </source>
</evidence>
<protein>
    <recommendedName>
        <fullName evidence="4">CobW C-terminal domain-containing protein</fullName>
    </recommendedName>
</protein>
<dbReference type="SUPFAM" id="SSF90002">
    <property type="entry name" value="Hypothetical protein YjiA, C-terminal domain"/>
    <property type="match status" value="1"/>
</dbReference>
<organism evidence="5 6">
    <name type="scientific">Cymbomonas tetramitiformis</name>
    <dbReference type="NCBI Taxonomy" id="36881"/>
    <lineage>
        <taxon>Eukaryota</taxon>
        <taxon>Viridiplantae</taxon>
        <taxon>Chlorophyta</taxon>
        <taxon>Pyramimonadophyceae</taxon>
        <taxon>Pyramimonadales</taxon>
        <taxon>Pyramimonadaceae</taxon>
        <taxon>Cymbomonas</taxon>
    </lineage>
</organism>
<evidence type="ECO:0000256" key="3">
    <source>
        <dbReference type="SAM" id="MobiDB-lite"/>
    </source>
</evidence>
<keyword evidence="1" id="KW-0547">Nucleotide-binding</keyword>
<evidence type="ECO:0000256" key="2">
    <source>
        <dbReference type="ARBA" id="ARBA00023186"/>
    </source>
</evidence>
<dbReference type="Gene3D" id="3.30.1220.10">
    <property type="entry name" value="CobW-like, C-terminal domain"/>
    <property type="match status" value="1"/>
</dbReference>
<proteinExistence type="predicted"/>
<evidence type="ECO:0000313" key="6">
    <source>
        <dbReference type="Proteomes" id="UP001190700"/>
    </source>
</evidence>
<feature type="domain" description="CobW C-terminal" evidence="4">
    <location>
        <begin position="24"/>
        <end position="146"/>
    </location>
</feature>
<sequence length="147" mass="16434">MRVTEGARGAGHGHGHAHVHDDSVTSISLVRKGELDLDKVNNWLGESRLPLPISSGELARRNTLTLSHWRDPSGLLLETRSEDLYRMKGVLAIAGCDERFVFQGVHSLFEGVPDRPWGDEERVSKLVFIGKDLPKKEIEESFDTCFV</sequence>
<keyword evidence="6" id="KW-1185">Reference proteome</keyword>
<dbReference type="PANTHER" id="PTHR13748">
    <property type="entry name" value="COBW-RELATED"/>
    <property type="match status" value="1"/>
</dbReference>
<evidence type="ECO:0000313" key="5">
    <source>
        <dbReference type="EMBL" id="KAK3244508.1"/>
    </source>
</evidence>
<dbReference type="InterPro" id="IPR036627">
    <property type="entry name" value="CobW-likC_sf"/>
</dbReference>
<evidence type="ECO:0000256" key="1">
    <source>
        <dbReference type="ARBA" id="ARBA00022741"/>
    </source>
</evidence>
<name>A0AAE0EXV2_9CHLO</name>
<gene>
    <name evidence="5" type="ORF">CYMTET_45880</name>
</gene>
<accession>A0AAE0EXV2</accession>
<dbReference type="GO" id="GO:0000166">
    <property type="term" value="F:nucleotide binding"/>
    <property type="evidence" value="ECO:0007669"/>
    <property type="project" value="UniProtKB-KW"/>
</dbReference>
<dbReference type="Pfam" id="PF07683">
    <property type="entry name" value="CobW_C"/>
    <property type="match status" value="1"/>
</dbReference>
<keyword evidence="2" id="KW-0143">Chaperone</keyword>
<reference evidence="5 6" key="1">
    <citation type="journal article" date="2015" name="Genome Biol. Evol.">
        <title>Comparative Genomics of a Bacterivorous Green Alga Reveals Evolutionary Causalities and Consequences of Phago-Mixotrophic Mode of Nutrition.</title>
        <authorList>
            <person name="Burns J.A."/>
            <person name="Paasch A."/>
            <person name="Narechania A."/>
            <person name="Kim E."/>
        </authorList>
    </citation>
    <scope>NUCLEOTIDE SEQUENCE [LARGE SCALE GENOMIC DNA]</scope>
    <source>
        <strain evidence="5 6">PLY_AMNH</strain>
    </source>
</reference>
<comment type="caution">
    <text evidence="5">The sequence shown here is derived from an EMBL/GenBank/DDBJ whole genome shotgun (WGS) entry which is preliminary data.</text>
</comment>
<dbReference type="Proteomes" id="UP001190700">
    <property type="component" value="Unassembled WGS sequence"/>
</dbReference>
<dbReference type="PANTHER" id="PTHR13748:SF62">
    <property type="entry name" value="COBW DOMAIN-CONTAINING PROTEIN"/>
    <property type="match status" value="1"/>
</dbReference>
<dbReference type="SMART" id="SM00833">
    <property type="entry name" value="CobW_C"/>
    <property type="match status" value="1"/>
</dbReference>
<dbReference type="EMBL" id="LGRX02031786">
    <property type="protein sequence ID" value="KAK3244508.1"/>
    <property type="molecule type" value="Genomic_DNA"/>
</dbReference>